<gene>
    <name evidence="2" type="ORF">GCM10011335_17030</name>
</gene>
<dbReference type="Proteomes" id="UP000613160">
    <property type="component" value="Unassembled WGS sequence"/>
</dbReference>
<dbReference type="Pfam" id="PF11695">
    <property type="entry name" value="DUF3291"/>
    <property type="match status" value="1"/>
</dbReference>
<evidence type="ECO:0000259" key="1">
    <source>
        <dbReference type="Pfam" id="PF11695"/>
    </source>
</evidence>
<organism evidence="2 3">
    <name type="scientific">Aureimonas glaciei</name>
    <dbReference type="NCBI Taxonomy" id="1776957"/>
    <lineage>
        <taxon>Bacteria</taxon>
        <taxon>Pseudomonadati</taxon>
        <taxon>Pseudomonadota</taxon>
        <taxon>Alphaproteobacteria</taxon>
        <taxon>Hyphomicrobiales</taxon>
        <taxon>Aurantimonadaceae</taxon>
        <taxon>Aureimonas</taxon>
    </lineage>
</organism>
<dbReference type="AlphaFoldDB" id="A0A916XVH5"/>
<comment type="caution">
    <text evidence="2">The sequence shown here is derived from an EMBL/GenBank/DDBJ whole genome shotgun (WGS) entry which is preliminary data.</text>
</comment>
<protein>
    <recommendedName>
        <fullName evidence="1">DUF3291 domain-containing protein</fullName>
    </recommendedName>
</protein>
<reference evidence="2" key="2">
    <citation type="submission" date="2020-09" db="EMBL/GenBank/DDBJ databases">
        <authorList>
            <person name="Sun Q."/>
            <person name="Zhou Y."/>
        </authorList>
    </citation>
    <scope>NUCLEOTIDE SEQUENCE</scope>
    <source>
        <strain evidence="2">CGMCC 1.15493</strain>
    </source>
</reference>
<evidence type="ECO:0000313" key="2">
    <source>
        <dbReference type="EMBL" id="GGD14865.1"/>
    </source>
</evidence>
<dbReference type="InterPro" id="IPR021708">
    <property type="entry name" value="DUF3291"/>
</dbReference>
<keyword evidence="3" id="KW-1185">Reference proteome</keyword>
<proteinExistence type="predicted"/>
<evidence type="ECO:0000313" key="3">
    <source>
        <dbReference type="Proteomes" id="UP000613160"/>
    </source>
</evidence>
<dbReference type="EMBL" id="BMJJ01000003">
    <property type="protein sequence ID" value="GGD14865.1"/>
    <property type="molecule type" value="Genomic_DNA"/>
</dbReference>
<reference evidence="2" key="1">
    <citation type="journal article" date="2014" name="Int. J. Syst. Evol. Microbiol.">
        <title>Complete genome sequence of Corynebacterium casei LMG S-19264T (=DSM 44701T), isolated from a smear-ripened cheese.</title>
        <authorList>
            <consortium name="US DOE Joint Genome Institute (JGI-PGF)"/>
            <person name="Walter F."/>
            <person name="Albersmeier A."/>
            <person name="Kalinowski J."/>
            <person name="Ruckert C."/>
        </authorList>
    </citation>
    <scope>NUCLEOTIDE SEQUENCE</scope>
    <source>
        <strain evidence="2">CGMCC 1.15493</strain>
    </source>
</reference>
<accession>A0A916XVH5</accession>
<feature type="domain" description="DUF3291" evidence="1">
    <location>
        <begin position="6"/>
        <end position="153"/>
    </location>
</feature>
<sequence>MNDRKLAVYTFEVFREAADAPVNQGFYDRNERNFRAAEMSEGFVARSGYADVPGPESWGVPVYPRFYVERGDGWSPSTLSLWRDLPEAMAYSYGPIHAEAMRHAREWFVPATWPPYALWWSEPGVRPDWTEAVARHALLHERGPTAAAFDFKTPFDAGGRPTSIDRAALKRLIQANAERQRGMAAAALPLPAL</sequence>
<dbReference type="RefSeq" id="WP_188850147.1">
    <property type="nucleotide sequence ID" value="NZ_BMJJ01000003.1"/>
</dbReference>
<name>A0A916XVH5_9HYPH</name>